<keyword evidence="1 2" id="KW-0728">SH3 domain</keyword>
<evidence type="ECO:0000256" key="2">
    <source>
        <dbReference type="PROSITE-ProRule" id="PRU00192"/>
    </source>
</evidence>
<dbReference type="InterPro" id="IPR001452">
    <property type="entry name" value="SH3_domain"/>
</dbReference>
<evidence type="ECO:0008006" key="8">
    <source>
        <dbReference type="Google" id="ProtNLM"/>
    </source>
</evidence>
<organism evidence="6 7">
    <name type="scientific">Caenorhabditis nigoni</name>
    <dbReference type="NCBI Taxonomy" id="1611254"/>
    <lineage>
        <taxon>Eukaryota</taxon>
        <taxon>Metazoa</taxon>
        <taxon>Ecdysozoa</taxon>
        <taxon>Nematoda</taxon>
        <taxon>Chromadorea</taxon>
        <taxon>Rhabditida</taxon>
        <taxon>Rhabditina</taxon>
        <taxon>Rhabditomorpha</taxon>
        <taxon>Rhabditoidea</taxon>
        <taxon>Rhabditidae</taxon>
        <taxon>Peloderinae</taxon>
        <taxon>Caenorhabditis</taxon>
    </lineage>
</organism>
<dbReference type="OrthoDB" id="443981at2759"/>
<dbReference type="InterPro" id="IPR032409">
    <property type="entry name" value="GEF6/7_CC"/>
</dbReference>
<dbReference type="InterPro" id="IPR000219">
    <property type="entry name" value="DH_dom"/>
</dbReference>
<dbReference type="GO" id="GO:0005737">
    <property type="term" value="C:cytoplasm"/>
    <property type="evidence" value="ECO:0007669"/>
    <property type="project" value="TreeGrafter"/>
</dbReference>
<feature type="compositionally biased region" description="Basic and acidic residues" evidence="3">
    <location>
        <begin position="648"/>
        <end position="657"/>
    </location>
</feature>
<sequence>MEPGSGSPLTARAKFMFEGTNNDELSFDKDAVITITQKLDDGWWEGTHEGVTGWFPSGYVTLLTEKDKLQRSRSVPNATAKEIVAIGAQPDYREAVLKSFIEAEKEYMQKLLKTLQTLLLPIGKSKVLSAADYCTLVGNYEDIFTLKRDILESLEREQSEDLPKMKVGGVFMKAALELRTALSLYADNHPDAVEVLKKKQKDLEKVVKTQDREYKDLVSGLSEPLRHVDKYYNLLQELERIVPANHPDRGDLQRGAAVFRETKDLCETLRKQKEAQLDFLFVSKVDKVVSPADRGAILYVGVANVEYKKDEPVDRFVALFTKYIMFFEVTKDMTYDIKEKYPVSGFIVHKKNATEIVFDRPNTGEFTLTMVASGGEVERFMVALGKAENVTIIPAPSCTILRRPSKNTMDNMSQSQGLESPLTSKPPLHPMGISDSGLMTKRKSSSKKAQTMFECHHSIFSFDDVMNLSNLKLDHELGMVLPEGFELPTSSRNSRNNTDNLQFSQFPAYFLSGNSGKRSERGFRLRKDAARDEEIEFETLRILEGYCVETGGAQSDFHANESYQQPHLIVAEDEKILMEEMVGDEMVLQEKSIVDAVYSLKDHVMVLQADLKSLQKAFESEQKARRRLEHMLPKMSGVISPDGSSSTPRKEINSFDS</sequence>
<dbReference type="AlphaFoldDB" id="A0A2G5T2D2"/>
<dbReference type="PANTHER" id="PTHR46026:SF1">
    <property type="entry name" value="RHO-TYPE GUANINE NUCLEOTIDE EXCHANGE FACTOR, ISOFORM F"/>
    <property type="match status" value="1"/>
</dbReference>
<dbReference type="SMART" id="SM00326">
    <property type="entry name" value="SH3"/>
    <property type="match status" value="1"/>
</dbReference>
<dbReference type="GO" id="GO:0005085">
    <property type="term" value="F:guanyl-nucleotide exchange factor activity"/>
    <property type="evidence" value="ECO:0007669"/>
    <property type="project" value="InterPro"/>
</dbReference>
<feature type="region of interest" description="Disordered" evidence="3">
    <location>
        <begin position="403"/>
        <end position="439"/>
    </location>
</feature>
<keyword evidence="7" id="KW-1185">Reference proteome</keyword>
<feature type="region of interest" description="Disordered" evidence="3">
    <location>
        <begin position="631"/>
        <end position="657"/>
    </location>
</feature>
<dbReference type="Pfam" id="PF00621">
    <property type="entry name" value="RhoGEF"/>
    <property type="match status" value="1"/>
</dbReference>
<dbReference type="Proteomes" id="UP000230233">
    <property type="component" value="Chromosome X"/>
</dbReference>
<dbReference type="EMBL" id="PDUG01000006">
    <property type="protein sequence ID" value="PIC21353.1"/>
    <property type="molecule type" value="Genomic_DNA"/>
</dbReference>
<evidence type="ECO:0000313" key="7">
    <source>
        <dbReference type="Proteomes" id="UP000230233"/>
    </source>
</evidence>
<dbReference type="PANTHER" id="PTHR46026">
    <property type="entry name" value="RHO-TYPE GUANINE NUCLEOTIDE EXCHANGE FACTOR, ISOFORM F"/>
    <property type="match status" value="1"/>
</dbReference>
<evidence type="ECO:0000259" key="5">
    <source>
        <dbReference type="PROSITE" id="PS50010"/>
    </source>
</evidence>
<dbReference type="Gene3D" id="2.30.30.40">
    <property type="entry name" value="SH3 Domains"/>
    <property type="match status" value="1"/>
</dbReference>
<dbReference type="CDD" id="cd00160">
    <property type="entry name" value="RhoGEF"/>
    <property type="match status" value="1"/>
</dbReference>
<evidence type="ECO:0000313" key="6">
    <source>
        <dbReference type="EMBL" id="PIC21353.1"/>
    </source>
</evidence>
<evidence type="ECO:0000259" key="4">
    <source>
        <dbReference type="PROSITE" id="PS50002"/>
    </source>
</evidence>
<accession>A0A2G5T2D2</accession>
<gene>
    <name evidence="6" type="primary">Cni-pix-1</name>
    <name evidence="6" type="synonym">Cnig_chr_X.g26215</name>
    <name evidence="6" type="ORF">B9Z55_026215</name>
</gene>
<dbReference type="SUPFAM" id="SSF50044">
    <property type="entry name" value="SH3-domain"/>
    <property type="match status" value="1"/>
</dbReference>
<dbReference type="Pfam" id="PF16523">
    <property type="entry name" value="betaPIX_CC"/>
    <property type="match status" value="1"/>
</dbReference>
<name>A0A2G5T2D2_9PELO</name>
<reference evidence="7" key="1">
    <citation type="submission" date="2017-10" db="EMBL/GenBank/DDBJ databases">
        <title>Rapid genome shrinkage in a self-fertile nematode reveals novel sperm competition proteins.</title>
        <authorList>
            <person name="Yin D."/>
            <person name="Schwarz E.M."/>
            <person name="Thomas C.G."/>
            <person name="Felde R.L."/>
            <person name="Korf I.F."/>
            <person name="Cutter A.D."/>
            <person name="Schartner C.M."/>
            <person name="Ralston E.J."/>
            <person name="Meyer B.J."/>
            <person name="Haag E.S."/>
        </authorList>
    </citation>
    <scope>NUCLEOTIDE SEQUENCE [LARGE SCALE GENOMIC DNA]</scope>
    <source>
        <strain evidence="7">JU1422</strain>
    </source>
</reference>
<dbReference type="InterPro" id="IPR035899">
    <property type="entry name" value="DBL_dom_sf"/>
</dbReference>
<feature type="domain" description="SH3" evidence="4">
    <location>
        <begin position="6"/>
        <end position="65"/>
    </location>
</feature>
<evidence type="ECO:0000256" key="3">
    <source>
        <dbReference type="SAM" id="MobiDB-lite"/>
    </source>
</evidence>
<dbReference type="Pfam" id="PF14604">
    <property type="entry name" value="SH3_9"/>
    <property type="match status" value="1"/>
</dbReference>
<proteinExistence type="predicted"/>
<evidence type="ECO:0000256" key="1">
    <source>
        <dbReference type="ARBA" id="ARBA00022443"/>
    </source>
</evidence>
<dbReference type="SUPFAM" id="SSF48065">
    <property type="entry name" value="DBL homology domain (DH-domain)"/>
    <property type="match status" value="1"/>
</dbReference>
<dbReference type="PROSITE" id="PS50010">
    <property type="entry name" value="DH_2"/>
    <property type="match status" value="1"/>
</dbReference>
<feature type="domain" description="DH" evidence="5">
    <location>
        <begin position="92"/>
        <end position="269"/>
    </location>
</feature>
<comment type="caution">
    <text evidence="6">The sequence shown here is derived from an EMBL/GenBank/DDBJ whole genome shotgun (WGS) entry which is preliminary data.</text>
</comment>
<feature type="compositionally biased region" description="Polar residues" evidence="3">
    <location>
        <begin position="406"/>
        <end position="423"/>
    </location>
</feature>
<protein>
    <recommendedName>
        <fullName evidence="8">SH3 domain-containing protein</fullName>
    </recommendedName>
</protein>
<dbReference type="SMART" id="SM00325">
    <property type="entry name" value="RhoGEF"/>
    <property type="match status" value="1"/>
</dbReference>
<dbReference type="InterPro" id="IPR036028">
    <property type="entry name" value="SH3-like_dom_sf"/>
</dbReference>
<dbReference type="PROSITE" id="PS50002">
    <property type="entry name" value="SH3"/>
    <property type="match status" value="1"/>
</dbReference>
<dbReference type="STRING" id="1611254.A0A2G5T2D2"/>
<dbReference type="Gene3D" id="1.20.5.390">
    <property type="entry name" value="L1 transposable element, trimerization domain"/>
    <property type="match status" value="1"/>
</dbReference>
<dbReference type="Gene3D" id="1.20.900.10">
    <property type="entry name" value="Dbl homology (DH) domain"/>
    <property type="match status" value="1"/>
</dbReference>